<evidence type="ECO:0000313" key="15">
    <source>
        <dbReference type="Proteomes" id="UP001642720"/>
    </source>
</evidence>
<dbReference type="InterPro" id="IPR013087">
    <property type="entry name" value="Znf_C2H2_type"/>
</dbReference>
<dbReference type="PANTHER" id="PTHR24393">
    <property type="entry name" value="ZINC FINGER PROTEIN"/>
    <property type="match status" value="1"/>
</dbReference>
<keyword evidence="6" id="KW-0862">Zinc</keyword>
<dbReference type="GeneID" id="300575505"/>
<comment type="caution">
    <text evidence="14">The sequence shown here is derived from an EMBL/GenBank/DDBJ whole genome shotgun (WGS) entry which is preliminary data.</text>
</comment>
<dbReference type="PROSITE" id="PS50157">
    <property type="entry name" value="ZINC_FINGER_C2H2_2"/>
    <property type="match status" value="3"/>
</dbReference>
<evidence type="ECO:0000256" key="12">
    <source>
        <dbReference type="SAM" id="MobiDB-lite"/>
    </source>
</evidence>
<evidence type="ECO:0000256" key="5">
    <source>
        <dbReference type="ARBA" id="ARBA00022771"/>
    </source>
</evidence>
<feature type="compositionally biased region" description="Low complexity" evidence="12">
    <location>
        <begin position="449"/>
        <end position="458"/>
    </location>
</feature>
<gene>
    <name evidence="14" type="ORF">CCMA1212_003719</name>
</gene>
<evidence type="ECO:0000256" key="3">
    <source>
        <dbReference type="ARBA" id="ARBA00022723"/>
    </source>
</evidence>
<dbReference type="RefSeq" id="XP_073560676.1">
    <property type="nucleotide sequence ID" value="XM_073701055.1"/>
</dbReference>
<keyword evidence="3" id="KW-0479">Metal-binding</keyword>
<feature type="compositionally biased region" description="Polar residues" evidence="12">
    <location>
        <begin position="356"/>
        <end position="366"/>
    </location>
</feature>
<dbReference type="Gene3D" id="3.30.160.60">
    <property type="entry name" value="Classic Zinc Finger"/>
    <property type="match status" value="3"/>
</dbReference>
<evidence type="ECO:0000256" key="2">
    <source>
        <dbReference type="ARBA" id="ARBA00006991"/>
    </source>
</evidence>
<accession>A0ABY2H841</accession>
<dbReference type="PROSITE" id="PS00028">
    <property type="entry name" value="ZINC_FINGER_C2H2_1"/>
    <property type="match status" value="3"/>
</dbReference>
<feature type="region of interest" description="Disordered" evidence="12">
    <location>
        <begin position="267"/>
        <end position="377"/>
    </location>
</feature>
<evidence type="ECO:0000256" key="1">
    <source>
        <dbReference type="ARBA" id="ARBA00004123"/>
    </source>
</evidence>
<evidence type="ECO:0000259" key="13">
    <source>
        <dbReference type="PROSITE" id="PS50157"/>
    </source>
</evidence>
<dbReference type="SMART" id="SM00355">
    <property type="entry name" value="ZnF_C2H2"/>
    <property type="match status" value="5"/>
</dbReference>
<feature type="domain" description="C2H2-type" evidence="13">
    <location>
        <begin position="591"/>
        <end position="621"/>
    </location>
</feature>
<feature type="domain" description="C2H2-type" evidence="13">
    <location>
        <begin position="563"/>
        <end position="587"/>
    </location>
</feature>
<evidence type="ECO:0000256" key="6">
    <source>
        <dbReference type="ARBA" id="ARBA00022833"/>
    </source>
</evidence>
<comment type="subcellular location">
    <subcellularLocation>
        <location evidence="1">Nucleus</location>
    </subcellularLocation>
</comment>
<keyword evidence="8" id="KW-0238">DNA-binding</keyword>
<dbReference type="EMBL" id="PPTA01000004">
    <property type="protein sequence ID" value="TFB04475.1"/>
    <property type="molecule type" value="Genomic_DNA"/>
</dbReference>
<feature type="region of interest" description="Disordered" evidence="12">
    <location>
        <begin position="50"/>
        <end position="72"/>
    </location>
</feature>
<keyword evidence="4" id="KW-0677">Repeat</keyword>
<evidence type="ECO:0000256" key="8">
    <source>
        <dbReference type="ARBA" id="ARBA00023125"/>
    </source>
</evidence>
<dbReference type="Pfam" id="PF00096">
    <property type="entry name" value="zf-C2H2"/>
    <property type="match status" value="1"/>
</dbReference>
<organism evidence="14 15">
    <name type="scientific">Trichoderma ghanense</name>
    <dbReference type="NCBI Taxonomy" id="65468"/>
    <lineage>
        <taxon>Eukaryota</taxon>
        <taxon>Fungi</taxon>
        <taxon>Dikarya</taxon>
        <taxon>Ascomycota</taxon>
        <taxon>Pezizomycotina</taxon>
        <taxon>Sordariomycetes</taxon>
        <taxon>Hypocreomycetidae</taxon>
        <taxon>Hypocreales</taxon>
        <taxon>Hypocreaceae</taxon>
        <taxon>Trichoderma</taxon>
    </lineage>
</organism>
<dbReference type="Proteomes" id="UP001642720">
    <property type="component" value="Unassembled WGS sequence"/>
</dbReference>
<name>A0ABY2H841_9HYPO</name>
<keyword evidence="9" id="KW-0804">Transcription</keyword>
<evidence type="ECO:0000313" key="14">
    <source>
        <dbReference type="EMBL" id="TFB04475.1"/>
    </source>
</evidence>
<keyword evidence="5 11" id="KW-0863">Zinc-finger</keyword>
<feature type="region of interest" description="Disordered" evidence="12">
    <location>
        <begin position="437"/>
        <end position="466"/>
    </location>
</feature>
<keyword evidence="15" id="KW-1185">Reference proteome</keyword>
<evidence type="ECO:0000256" key="11">
    <source>
        <dbReference type="PROSITE-ProRule" id="PRU00042"/>
    </source>
</evidence>
<evidence type="ECO:0000256" key="7">
    <source>
        <dbReference type="ARBA" id="ARBA00023015"/>
    </source>
</evidence>
<evidence type="ECO:0000256" key="4">
    <source>
        <dbReference type="ARBA" id="ARBA00022737"/>
    </source>
</evidence>
<feature type="domain" description="C2H2-type" evidence="13">
    <location>
        <begin position="150"/>
        <end position="177"/>
    </location>
</feature>
<keyword evidence="7" id="KW-0805">Transcription regulation</keyword>
<feature type="compositionally biased region" description="Polar residues" evidence="12">
    <location>
        <begin position="50"/>
        <end position="65"/>
    </location>
</feature>
<evidence type="ECO:0000256" key="9">
    <source>
        <dbReference type="ARBA" id="ARBA00023163"/>
    </source>
</evidence>
<dbReference type="PANTHER" id="PTHR24393:SF15">
    <property type="entry name" value="IP01243P-RELATED"/>
    <property type="match status" value="1"/>
</dbReference>
<evidence type="ECO:0000256" key="10">
    <source>
        <dbReference type="ARBA" id="ARBA00023242"/>
    </source>
</evidence>
<feature type="compositionally biased region" description="Basic and acidic residues" evidence="12">
    <location>
        <begin position="298"/>
        <end position="309"/>
    </location>
</feature>
<keyword evidence="10" id="KW-0539">Nucleus</keyword>
<proteinExistence type="inferred from homology"/>
<protein>
    <recommendedName>
        <fullName evidence="13">C2H2-type domain-containing protein</fullName>
    </recommendedName>
</protein>
<sequence>MSRLPQDARLYGSDSRDSPRFPPEPYNIYAFYSASDGPWIPNAAIPPAATLNQSSRPPTFSSEAPSFQGYRSAGLPSECGTTAEDSGYGGTRSTYSLVESAASIAGNDRCTETGYLEAQTAEQLIDLNISSDIPIYQQPMTYSQSPHVDYRCDQCAAVLKTRSELKKHRHRHNKPYKCNYETCPKAVQGFSTPNDLSRHKRTVHREYNENVPVYICRHDPCTRKKEKPWPRADNFRSHLSRAHNIHLKADHDLREYRQLVSSVGIAKAQGTRHHGDSVPKANLGRRTTQLQDPPPAHARRDESTIRSEGTEAPELRGVGSSVADVDPGSRPAQLQDSPDLRGDQSPGPPSDPTHNEFPNPSSSTCPPSGKEPDQMQSSTFEDLELSAVPGSEPLGSNQIVEVAPMSEASLPASEITQPCDGARPESFDHDEVNVIGEEEEPHNHPESSPPRFESPEASLQPKSSASQNDIFEAQPTTIGSDDASGSTGDVHAHTVTFNSRNPSELFTFLKHVPMDVALKHGTSDVLSFLRSIPKDLLEKALSSEDHEGTAGNLASDQGASNKATCTEPGCGKEFFRQCELRKHMKRHKKPYGCTYKTCNKHFGSKNDWKRHESSQHFQLESWNCNMPLCDKVLPRRELFRSHLLNHHKLTDSQEVEDKLESCRLGRHCDPRFWCGFCDRFVEVEGEVVNSWTKRCDHIDNHLFGKEGMEKKAMSEWHYLEDKLAEEEREGAALDRPPELIKKRKATEDLDLRSSKRKLYRWECCHCTHMESFNISTSCQESHCQHQRCNNCRVEVSLVSDEDAEMVDQEPGMDEE</sequence>
<reference evidence="14 15" key="1">
    <citation type="submission" date="2018-01" db="EMBL/GenBank/DDBJ databases">
        <title>Genome characterization of the sugarcane-associated fungus Trichoderma ghanense CCMA-1212 and their application in lignocelulose bioconversion.</title>
        <authorList>
            <person name="Steindorff A.S."/>
            <person name="Mendes T.D."/>
            <person name="Vilela E.S.D."/>
            <person name="Rodrigues D.S."/>
            <person name="Formighieri E.F."/>
            <person name="Melo I.S."/>
            <person name="Favaro L.C.L."/>
        </authorList>
    </citation>
    <scope>NUCLEOTIDE SEQUENCE [LARGE SCALE GENOMIC DNA]</scope>
    <source>
        <strain evidence="14 15">CCMA-1212</strain>
    </source>
</reference>
<comment type="similarity">
    <text evidence="2">Belongs to the krueppel C2H2-type zinc-finger protein family.</text>
</comment>